<dbReference type="PANTHER" id="PTHR30055">
    <property type="entry name" value="HTH-TYPE TRANSCRIPTIONAL REGULATOR RUTR"/>
    <property type="match status" value="1"/>
</dbReference>
<sequence>MSERKVQQQRARTKRDAIHEATVRLLLAEGMRAVTHRQVAAIADVPVGSIGYYFDSREKLIMTCFERVHARQNQILEDALADPKVREDREALAFAILNLTANGYPEQVRSIIAVTIDAGREGAVLQRMVRRQVEEAVRCIDQMLEYSGVTQVNGRQALGALVGAALVGTSWDKPVVETAVDGLVQFIELAERNASPSRD</sequence>
<keyword evidence="2 4" id="KW-0238">DNA-binding</keyword>
<keyword evidence="3" id="KW-0804">Transcription</keyword>
<evidence type="ECO:0000259" key="5">
    <source>
        <dbReference type="PROSITE" id="PS50977"/>
    </source>
</evidence>
<evidence type="ECO:0000313" key="6">
    <source>
        <dbReference type="EMBL" id="SNV79627.1"/>
    </source>
</evidence>
<evidence type="ECO:0000256" key="4">
    <source>
        <dbReference type="PROSITE-ProRule" id="PRU00335"/>
    </source>
</evidence>
<dbReference type="GO" id="GO:0003700">
    <property type="term" value="F:DNA-binding transcription factor activity"/>
    <property type="evidence" value="ECO:0007669"/>
    <property type="project" value="TreeGrafter"/>
</dbReference>
<feature type="domain" description="HTH tetR-type" evidence="5">
    <location>
        <begin position="12"/>
        <end position="72"/>
    </location>
</feature>
<dbReference type="PROSITE" id="PS50977">
    <property type="entry name" value="HTH_TETR_2"/>
    <property type="match status" value="1"/>
</dbReference>
<dbReference type="RefSeq" id="WP_051904921.1">
    <property type="nucleotide sequence ID" value="NZ_CP009211.1"/>
</dbReference>
<dbReference type="InterPro" id="IPR009057">
    <property type="entry name" value="Homeodomain-like_sf"/>
</dbReference>
<keyword evidence="1" id="KW-0805">Transcription regulation</keyword>
<feature type="DNA-binding region" description="H-T-H motif" evidence="4">
    <location>
        <begin position="35"/>
        <end position="54"/>
    </location>
</feature>
<dbReference type="AlphaFoldDB" id="A0A240A8F1"/>
<dbReference type="InterPro" id="IPR001647">
    <property type="entry name" value="HTH_TetR"/>
</dbReference>
<gene>
    <name evidence="6" type="ORF">SAMEA4535761_01920</name>
</gene>
<evidence type="ECO:0000313" key="7">
    <source>
        <dbReference type="Proteomes" id="UP000215374"/>
    </source>
</evidence>
<protein>
    <submittedName>
        <fullName evidence="6">TetR family transcriptional regulator</fullName>
    </submittedName>
</protein>
<organism evidence="6 7">
    <name type="scientific">Corynebacterium imitans</name>
    <dbReference type="NCBI Taxonomy" id="156978"/>
    <lineage>
        <taxon>Bacteria</taxon>
        <taxon>Bacillati</taxon>
        <taxon>Actinomycetota</taxon>
        <taxon>Actinomycetes</taxon>
        <taxon>Mycobacteriales</taxon>
        <taxon>Corynebacteriaceae</taxon>
        <taxon>Corynebacterium</taxon>
    </lineage>
</organism>
<dbReference type="SUPFAM" id="SSF46689">
    <property type="entry name" value="Homeodomain-like"/>
    <property type="match status" value="1"/>
</dbReference>
<dbReference type="Pfam" id="PF00440">
    <property type="entry name" value="TetR_N"/>
    <property type="match status" value="1"/>
</dbReference>
<evidence type="ECO:0000256" key="2">
    <source>
        <dbReference type="ARBA" id="ARBA00023125"/>
    </source>
</evidence>
<dbReference type="EMBL" id="LT906467">
    <property type="protein sequence ID" value="SNV79627.1"/>
    <property type="molecule type" value="Genomic_DNA"/>
</dbReference>
<dbReference type="PANTHER" id="PTHR30055:SF234">
    <property type="entry name" value="HTH-TYPE TRANSCRIPTIONAL REGULATOR BETI"/>
    <property type="match status" value="1"/>
</dbReference>
<reference evidence="6 7" key="1">
    <citation type="submission" date="2017-06" db="EMBL/GenBank/DDBJ databases">
        <authorList>
            <consortium name="Pathogen Informatics"/>
        </authorList>
    </citation>
    <scope>NUCLEOTIDE SEQUENCE [LARGE SCALE GENOMIC DNA]</scope>
    <source>
        <strain evidence="6 7">NCTC13015</strain>
    </source>
</reference>
<accession>A0A240A8F1</accession>
<name>A0A240A8F1_9CORY</name>
<dbReference type="Proteomes" id="UP000215374">
    <property type="component" value="Chromosome 1"/>
</dbReference>
<dbReference type="GO" id="GO:0000976">
    <property type="term" value="F:transcription cis-regulatory region binding"/>
    <property type="evidence" value="ECO:0007669"/>
    <property type="project" value="TreeGrafter"/>
</dbReference>
<proteinExistence type="predicted"/>
<dbReference type="InterPro" id="IPR050109">
    <property type="entry name" value="HTH-type_TetR-like_transc_reg"/>
</dbReference>
<dbReference type="OrthoDB" id="3474596at2"/>
<evidence type="ECO:0000256" key="3">
    <source>
        <dbReference type="ARBA" id="ARBA00023163"/>
    </source>
</evidence>
<dbReference type="Gene3D" id="1.10.357.10">
    <property type="entry name" value="Tetracycline Repressor, domain 2"/>
    <property type="match status" value="1"/>
</dbReference>
<evidence type="ECO:0000256" key="1">
    <source>
        <dbReference type="ARBA" id="ARBA00023015"/>
    </source>
</evidence>